<dbReference type="Pfam" id="PF00884">
    <property type="entry name" value="Sulfatase"/>
    <property type="match status" value="1"/>
</dbReference>
<protein>
    <submittedName>
        <fullName evidence="9">Sulfatase</fullName>
    </submittedName>
</protein>
<reference evidence="9 10" key="1">
    <citation type="submission" date="2013-10" db="EMBL/GenBank/DDBJ databases">
        <title>Complete genome sequence of Corynebacterium lactis DSM 45799(T), isolated from raw cow milk.</title>
        <authorList>
            <person name="Ruckert C."/>
            <person name="Albersmeier A."/>
            <person name="Lipski A."/>
            <person name="Kalinowski J."/>
        </authorList>
    </citation>
    <scope>NUCLEOTIDE SEQUENCE [LARGE SCALE GENOMIC DNA]</scope>
    <source>
        <strain evidence="9 10">RW2-5</strain>
    </source>
</reference>
<dbReference type="OrthoDB" id="9760224at2"/>
<dbReference type="SUPFAM" id="SSF53649">
    <property type="entry name" value="Alkaline phosphatase-like"/>
    <property type="match status" value="1"/>
</dbReference>
<feature type="compositionally biased region" description="Basic and acidic residues" evidence="7">
    <location>
        <begin position="591"/>
        <end position="602"/>
    </location>
</feature>
<dbReference type="Gene3D" id="3.40.720.10">
    <property type="entry name" value="Alkaline Phosphatase, subunit A"/>
    <property type="match status" value="1"/>
</dbReference>
<dbReference type="RefSeq" id="WP_053411753.1">
    <property type="nucleotide sequence ID" value="NZ_CP006841.1"/>
</dbReference>
<keyword evidence="10" id="KW-1185">Reference proteome</keyword>
<evidence type="ECO:0000256" key="3">
    <source>
        <dbReference type="ARBA" id="ARBA00022475"/>
    </source>
</evidence>
<evidence type="ECO:0000256" key="5">
    <source>
        <dbReference type="ARBA" id="ARBA00022989"/>
    </source>
</evidence>
<evidence type="ECO:0000256" key="6">
    <source>
        <dbReference type="ARBA" id="ARBA00023136"/>
    </source>
</evidence>
<evidence type="ECO:0000259" key="8">
    <source>
        <dbReference type="Pfam" id="PF00884"/>
    </source>
</evidence>
<dbReference type="InterPro" id="IPR050448">
    <property type="entry name" value="OpgB/LTA_synthase_biosynth"/>
</dbReference>
<keyword evidence="6" id="KW-0472">Membrane</keyword>
<dbReference type="PANTHER" id="PTHR47371">
    <property type="entry name" value="LIPOTEICHOIC ACID SYNTHASE"/>
    <property type="match status" value="1"/>
</dbReference>
<dbReference type="EMBL" id="CP006841">
    <property type="protein sequence ID" value="ALA66974.1"/>
    <property type="molecule type" value="Genomic_DNA"/>
</dbReference>
<name>A0A0K2GYW1_9CORY</name>
<evidence type="ECO:0000256" key="2">
    <source>
        <dbReference type="ARBA" id="ARBA00004936"/>
    </source>
</evidence>
<gene>
    <name evidence="9" type="ORF">CLAC_03790</name>
</gene>
<sequence length="613" mass="67938">MIILVQFAVLAALITLGTALFGRTRKALLRSAAIGLTANAIAVIFFLFAVGKTALYGGSLSLGLTAVYCFTTLIFGGTLFFLVKTGFAKGLLVERRRYGRAPRTRSFLSFIAGAVLGFLIGLFFFVPLWFGKTFGDIRADHFMFLLTEGGGESTQEQDLAVLNLMVVPVIATAVIGACLGLIHAAVRFGKVKTERASESKGFGLRGPVLTAMSALLVGSVVFAFNTVPLAGILRQEFSHSDYIQANYVAPTAENVQMPEKKRNLIHIYMESVENSYYSKDMGGYMDENLMPELAELSKTGVSFSHTDKYGGPQQLYASGHSIAAMVNMWAGVPMLASGAGDGKQMSYPDFTTTGDLLHDAGYETEFMLGASAKWGGLGDYYRRHGDFHVFDYKYAKSQGLIPQDYHVWWGFEDDKLYEFAKTDLTRLGEGSKPFYFVLENADTHFPDGYASPKMTDRPYASQYANVIKYSQEETVKLIQWIQAQPWSKDTTIVVTGDHRSMDKHFFEGWDEDYSRTVVNFILNPVQGTDQPDSVTKNRQYAPFDLFPTILSSIGVKVKGDRLGLGTDLFSGRKTLVERDGVSKLNEEFSKNSEFYDSHRETKAATPDINQDRK</sequence>
<evidence type="ECO:0000256" key="1">
    <source>
        <dbReference type="ARBA" id="ARBA00004651"/>
    </source>
</evidence>
<evidence type="ECO:0000313" key="10">
    <source>
        <dbReference type="Proteomes" id="UP000058446"/>
    </source>
</evidence>
<evidence type="ECO:0000313" key="9">
    <source>
        <dbReference type="EMBL" id="ALA66974.1"/>
    </source>
</evidence>
<keyword evidence="3" id="KW-1003">Cell membrane</keyword>
<dbReference type="GO" id="GO:0005886">
    <property type="term" value="C:plasma membrane"/>
    <property type="evidence" value="ECO:0007669"/>
    <property type="project" value="UniProtKB-SubCell"/>
</dbReference>
<dbReference type="STRING" id="1408189.CLAC_03790"/>
<accession>A0A0K2GYW1</accession>
<keyword evidence="4" id="KW-0812">Transmembrane</keyword>
<dbReference type="InterPro" id="IPR000917">
    <property type="entry name" value="Sulfatase_N"/>
</dbReference>
<feature type="domain" description="Sulfatase N-terminal" evidence="8">
    <location>
        <begin position="262"/>
        <end position="554"/>
    </location>
</feature>
<dbReference type="InterPro" id="IPR017850">
    <property type="entry name" value="Alkaline_phosphatase_core_sf"/>
</dbReference>
<comment type="subcellular location">
    <subcellularLocation>
        <location evidence="1">Cell membrane</location>
        <topology evidence="1">Multi-pass membrane protein</topology>
    </subcellularLocation>
</comment>
<keyword evidence="5" id="KW-1133">Transmembrane helix</keyword>
<evidence type="ECO:0000256" key="4">
    <source>
        <dbReference type="ARBA" id="ARBA00022692"/>
    </source>
</evidence>
<dbReference type="KEGG" id="clw:CLAC_03790"/>
<organism evidence="9 10">
    <name type="scientific">Corynebacterium lactis RW2-5</name>
    <dbReference type="NCBI Taxonomy" id="1408189"/>
    <lineage>
        <taxon>Bacteria</taxon>
        <taxon>Bacillati</taxon>
        <taxon>Actinomycetota</taxon>
        <taxon>Actinomycetes</taxon>
        <taxon>Mycobacteriales</taxon>
        <taxon>Corynebacteriaceae</taxon>
        <taxon>Corynebacterium</taxon>
    </lineage>
</organism>
<dbReference type="PANTHER" id="PTHR47371:SF3">
    <property type="entry name" value="PHOSPHOGLYCEROL TRANSFERASE I"/>
    <property type="match status" value="1"/>
</dbReference>
<proteinExistence type="predicted"/>
<comment type="pathway">
    <text evidence="2">Cell wall biogenesis; lipoteichoic acid biosynthesis.</text>
</comment>
<evidence type="ECO:0000256" key="7">
    <source>
        <dbReference type="SAM" id="MobiDB-lite"/>
    </source>
</evidence>
<feature type="region of interest" description="Disordered" evidence="7">
    <location>
        <begin position="591"/>
        <end position="613"/>
    </location>
</feature>
<dbReference type="Proteomes" id="UP000058446">
    <property type="component" value="Chromosome"/>
</dbReference>
<dbReference type="PATRIC" id="fig|1408189.4.peg.757"/>
<dbReference type="AlphaFoldDB" id="A0A0K2GYW1"/>
<dbReference type="CDD" id="cd16015">
    <property type="entry name" value="LTA_synthase"/>
    <property type="match status" value="1"/>
</dbReference>